<evidence type="ECO:0000313" key="3">
    <source>
        <dbReference type="EMBL" id="ORO82708.1"/>
    </source>
</evidence>
<dbReference type="SUPFAM" id="SSF81301">
    <property type="entry name" value="Nucleotidyltransferase"/>
    <property type="match status" value="1"/>
</dbReference>
<feature type="domain" description="RelA/SpoT" evidence="2">
    <location>
        <begin position="84"/>
        <end position="199"/>
    </location>
</feature>
<proteinExistence type="predicted"/>
<protein>
    <recommendedName>
        <fullName evidence="2">RelA/SpoT domain-containing protein</fullName>
    </recommendedName>
</protein>
<dbReference type="InterPro" id="IPR007685">
    <property type="entry name" value="RelA_SpoT"/>
</dbReference>
<sequence>MVIESYDYESVVEIIKRINKLHGDFSKSLEPSLNYNLKKTIDKVADERGVNPKFQRLIDLYKAELNQFTIKLLLLQVEYSGIRYRIKQSESIREKIKYYLGPQHENGKVPINKSLNDFLGFRILVDNVVLIYNNLNQDKSIVDIIDRMYMRNEGNYVGLHIYFKNGNNKFFPWELQIWCVSDSESNEESHKIHKQKRKYTLIPKDYHQADLEKEE</sequence>
<comment type="caution">
    <text evidence="3">The sequence shown here is derived from an EMBL/GenBank/DDBJ whole genome shotgun (WGS) entry which is preliminary data.</text>
</comment>
<dbReference type="Gene3D" id="3.30.460.10">
    <property type="entry name" value="Beta Polymerase, domain 2"/>
    <property type="match status" value="1"/>
</dbReference>
<reference evidence="3 4" key="1">
    <citation type="journal article" date="2016" name="Eur. J. Clin. Microbiol. Infect. Dis.">
        <title>Whole genome sequencing as a tool for phylogenetic analysis of clinical strains of Mitis group streptococci.</title>
        <authorList>
            <person name="Rasmussen L.H."/>
            <person name="Dargis R."/>
            <person name="Hojholt K."/>
            <person name="Christensen J.J."/>
            <person name="Skovgaard O."/>
            <person name="Justesen U.S."/>
            <person name="Rosenvinge F.S."/>
            <person name="Moser C."/>
            <person name="Lukjancenko O."/>
            <person name="Rasmussen S."/>
            <person name="Nielsen X.C."/>
        </authorList>
    </citation>
    <scope>NUCLEOTIDE SEQUENCE [LARGE SCALE GENOMIC DNA]</scope>
    <source>
        <strain evidence="3 4">RH_13585_10</strain>
    </source>
</reference>
<dbReference type="AlphaFoldDB" id="A0A1X1J922"/>
<organism evidence="3 4">
    <name type="scientific">Streptococcus oralis subsp. dentisani</name>
    <dbReference type="NCBI Taxonomy" id="1458253"/>
    <lineage>
        <taxon>Bacteria</taxon>
        <taxon>Bacillati</taxon>
        <taxon>Bacillota</taxon>
        <taxon>Bacilli</taxon>
        <taxon>Lactobacillales</taxon>
        <taxon>Streptococcaceae</taxon>
        <taxon>Streptococcus</taxon>
    </lineage>
</organism>
<evidence type="ECO:0000256" key="1">
    <source>
        <dbReference type="ARBA" id="ARBA00004976"/>
    </source>
</evidence>
<comment type="pathway">
    <text evidence="1">Purine metabolism; ppGpp biosynthesis; ppGpp from GTP: step 1/2.</text>
</comment>
<gene>
    <name evidence="3" type="ORF">B7705_04815</name>
</gene>
<dbReference type="GO" id="GO:0015970">
    <property type="term" value="P:guanosine tetraphosphate biosynthetic process"/>
    <property type="evidence" value="ECO:0007669"/>
    <property type="project" value="UniProtKB-UniPathway"/>
</dbReference>
<dbReference type="SMART" id="SM00954">
    <property type="entry name" value="RelA_SpoT"/>
    <property type="match status" value="1"/>
</dbReference>
<accession>A0A1X1J922</accession>
<evidence type="ECO:0000313" key="4">
    <source>
        <dbReference type="Proteomes" id="UP000193064"/>
    </source>
</evidence>
<name>A0A1X1J922_STROR</name>
<dbReference type="RefSeq" id="WP_084948227.1">
    <property type="nucleotide sequence ID" value="NZ_NCVA01000040.1"/>
</dbReference>
<dbReference type="UniPathway" id="UPA00908">
    <property type="reaction ID" value="UER00884"/>
</dbReference>
<dbReference type="EMBL" id="NCVA01000040">
    <property type="protein sequence ID" value="ORO82708.1"/>
    <property type="molecule type" value="Genomic_DNA"/>
</dbReference>
<evidence type="ECO:0000259" key="2">
    <source>
        <dbReference type="SMART" id="SM00954"/>
    </source>
</evidence>
<dbReference type="InterPro" id="IPR043519">
    <property type="entry name" value="NT_sf"/>
</dbReference>
<dbReference type="Proteomes" id="UP000193064">
    <property type="component" value="Unassembled WGS sequence"/>
</dbReference>